<dbReference type="InterPro" id="IPR018490">
    <property type="entry name" value="cNMP-bd_dom_sf"/>
</dbReference>
<protein>
    <submittedName>
        <fullName evidence="2">CRP-like cAMP-binding protein</fullName>
    </submittedName>
</protein>
<dbReference type="SUPFAM" id="SSF51206">
    <property type="entry name" value="cAMP-binding domain-like"/>
    <property type="match status" value="1"/>
</dbReference>
<evidence type="ECO:0000313" key="3">
    <source>
        <dbReference type="Proteomes" id="UP000268007"/>
    </source>
</evidence>
<dbReference type="InterPro" id="IPR000595">
    <property type="entry name" value="cNMP-bd_dom"/>
</dbReference>
<dbReference type="EMBL" id="RBKU01000001">
    <property type="protein sequence ID" value="RKR82174.1"/>
    <property type="molecule type" value="Genomic_DNA"/>
</dbReference>
<dbReference type="CDD" id="cd00038">
    <property type="entry name" value="CAP_ED"/>
    <property type="match status" value="1"/>
</dbReference>
<dbReference type="Proteomes" id="UP000268007">
    <property type="component" value="Unassembled WGS sequence"/>
</dbReference>
<feature type="domain" description="Cyclic nucleotide-binding" evidence="1">
    <location>
        <begin position="20"/>
        <end position="109"/>
    </location>
</feature>
<dbReference type="OrthoDB" id="758145at2"/>
<dbReference type="Pfam" id="PF00027">
    <property type="entry name" value="cNMP_binding"/>
    <property type="match status" value="1"/>
</dbReference>
<dbReference type="RefSeq" id="WP_121197800.1">
    <property type="nucleotide sequence ID" value="NZ_RBKU01000001.1"/>
</dbReference>
<dbReference type="Gene3D" id="2.60.120.10">
    <property type="entry name" value="Jelly Rolls"/>
    <property type="match status" value="1"/>
</dbReference>
<reference evidence="2 3" key="1">
    <citation type="submission" date="2018-10" db="EMBL/GenBank/DDBJ databases">
        <title>Genomic Encyclopedia of Archaeal and Bacterial Type Strains, Phase II (KMG-II): from individual species to whole genera.</title>
        <authorList>
            <person name="Goeker M."/>
        </authorList>
    </citation>
    <scope>NUCLEOTIDE SEQUENCE [LARGE SCALE GENOMIC DNA]</scope>
    <source>
        <strain evidence="2 3">DSM 18602</strain>
    </source>
</reference>
<comment type="caution">
    <text evidence="2">The sequence shown here is derived from an EMBL/GenBank/DDBJ whole genome shotgun (WGS) entry which is preliminary data.</text>
</comment>
<dbReference type="PROSITE" id="PS50042">
    <property type="entry name" value="CNMP_BINDING_3"/>
    <property type="match status" value="1"/>
</dbReference>
<keyword evidence="3" id="KW-1185">Reference proteome</keyword>
<dbReference type="InterPro" id="IPR014710">
    <property type="entry name" value="RmlC-like_jellyroll"/>
</dbReference>
<dbReference type="AlphaFoldDB" id="A0A495J1I4"/>
<gene>
    <name evidence="2" type="ORF">BDD43_2345</name>
</gene>
<proteinExistence type="predicted"/>
<evidence type="ECO:0000259" key="1">
    <source>
        <dbReference type="PROSITE" id="PS50042"/>
    </source>
</evidence>
<organism evidence="2 3">
    <name type="scientific">Mucilaginibacter gracilis</name>
    <dbReference type="NCBI Taxonomy" id="423350"/>
    <lineage>
        <taxon>Bacteria</taxon>
        <taxon>Pseudomonadati</taxon>
        <taxon>Bacteroidota</taxon>
        <taxon>Sphingobacteriia</taxon>
        <taxon>Sphingobacteriales</taxon>
        <taxon>Sphingobacteriaceae</taxon>
        <taxon>Mucilaginibacter</taxon>
    </lineage>
</organism>
<accession>A0A495J1I4</accession>
<name>A0A495J1I4_9SPHI</name>
<evidence type="ECO:0000313" key="2">
    <source>
        <dbReference type="EMBL" id="RKR82174.1"/>
    </source>
</evidence>
<sequence>MNELENYIHHYFSIGIEDCKLIAALFKTETLNKGDFYLKSNKYCDKLSFITDGLLRIYVNLPNKEVTQWIGTSGYFITDLSGFLFREPSRWNIQALTDCKLFTISHADYIGIGKLLPKWHELEKLFIGKCFVTIENRVFDHLSLSAEERYEKLFEQNRQLLNQVPLQYIASMLGMTPETFSRIRRKTLS</sequence>